<feature type="transmembrane region" description="Helical" evidence="5">
    <location>
        <begin position="141"/>
        <end position="163"/>
    </location>
</feature>
<accession>A0A0B2VGW3</accession>
<evidence type="ECO:0000313" key="7">
    <source>
        <dbReference type="Proteomes" id="UP000031036"/>
    </source>
</evidence>
<comment type="subcellular location">
    <subcellularLocation>
        <location evidence="1">Membrane</location>
        <topology evidence="1">Multi-pass membrane protein</topology>
    </subcellularLocation>
</comment>
<evidence type="ECO:0000256" key="3">
    <source>
        <dbReference type="ARBA" id="ARBA00022989"/>
    </source>
</evidence>
<dbReference type="OrthoDB" id="5979356at2759"/>
<feature type="transmembrane region" description="Helical" evidence="5">
    <location>
        <begin position="304"/>
        <end position="323"/>
    </location>
</feature>
<feature type="transmembrane region" description="Helical" evidence="5">
    <location>
        <begin position="279"/>
        <end position="297"/>
    </location>
</feature>
<proteinExistence type="predicted"/>
<dbReference type="GO" id="GO:0016020">
    <property type="term" value="C:membrane"/>
    <property type="evidence" value="ECO:0007669"/>
    <property type="project" value="UniProtKB-SubCell"/>
</dbReference>
<keyword evidence="4 5" id="KW-0472">Membrane</keyword>
<dbReference type="EMBL" id="JPKZ01001694">
    <property type="protein sequence ID" value="KHN80689.1"/>
    <property type="molecule type" value="Genomic_DNA"/>
</dbReference>
<keyword evidence="2 5" id="KW-0812">Transmembrane</keyword>
<feature type="transmembrane region" description="Helical" evidence="5">
    <location>
        <begin position="101"/>
        <end position="129"/>
    </location>
</feature>
<organism evidence="6 7">
    <name type="scientific">Toxocara canis</name>
    <name type="common">Canine roundworm</name>
    <dbReference type="NCBI Taxonomy" id="6265"/>
    <lineage>
        <taxon>Eukaryota</taxon>
        <taxon>Metazoa</taxon>
        <taxon>Ecdysozoa</taxon>
        <taxon>Nematoda</taxon>
        <taxon>Chromadorea</taxon>
        <taxon>Rhabditida</taxon>
        <taxon>Spirurina</taxon>
        <taxon>Ascaridomorpha</taxon>
        <taxon>Ascaridoidea</taxon>
        <taxon>Toxocaridae</taxon>
        <taxon>Toxocara</taxon>
    </lineage>
</organism>
<feature type="transmembrane region" description="Helical" evidence="5">
    <location>
        <begin position="329"/>
        <end position="348"/>
    </location>
</feature>
<sequence>MTTTVDERSERLAVAMSPTQKRRKFTEFIRKYFLEGQKLEQDVALHEIAQKNGMEKTSLVEHYRKYIGFLIPMCFMQIVWWTLAIRYNIFRLYPTRYELPITMILGATVAGMTSEGGGAIAFPVMTLVLHIDPTVARDFSLMIQSCDIIFCCAIYPLLIHCLFTGPQKKMLFVAIWFSFAISLFILNTRKKRRTFEIIPNFCSSKAFILLLTGFVGGLCSAFAGSGVDICSFSILTLLFRVTEKVATPTSVVLMAVNTCVGFFWRQLIMCDVSDLAWEYFQVSVPVVVIFAPLGSLLGSHFHRLVLASFVYVLEVTALIGFLLTRPPLILIIIGAGIIAFSFIFFSTISKIGAVLARKIATSDLTSNVKITADISTISKNTLDP</sequence>
<dbReference type="InterPro" id="IPR002781">
    <property type="entry name" value="TM_pro_TauE-like"/>
</dbReference>
<feature type="transmembrane region" description="Helical" evidence="5">
    <location>
        <begin position="206"/>
        <end position="239"/>
    </location>
</feature>
<comment type="caution">
    <text evidence="6">The sequence shown here is derived from an EMBL/GenBank/DDBJ whole genome shotgun (WGS) entry which is preliminary data.</text>
</comment>
<dbReference type="PANTHER" id="PTHR31154:SF4">
    <property type="entry name" value="MEMBRANE TRANSPORTER PROTEIN"/>
    <property type="match status" value="1"/>
</dbReference>
<evidence type="ECO:0000256" key="5">
    <source>
        <dbReference type="SAM" id="Phobius"/>
    </source>
</evidence>
<dbReference type="AlphaFoldDB" id="A0A0B2VGW3"/>
<reference evidence="6 7" key="1">
    <citation type="submission" date="2014-11" db="EMBL/GenBank/DDBJ databases">
        <title>Genetic blueprint of the zoonotic pathogen Toxocara canis.</title>
        <authorList>
            <person name="Zhu X.-Q."/>
            <person name="Korhonen P.K."/>
            <person name="Cai H."/>
            <person name="Young N.D."/>
            <person name="Nejsum P."/>
            <person name="von Samson-Himmelstjerna G."/>
            <person name="Boag P.R."/>
            <person name="Tan P."/>
            <person name="Li Q."/>
            <person name="Min J."/>
            <person name="Yang Y."/>
            <person name="Wang X."/>
            <person name="Fang X."/>
            <person name="Hall R.S."/>
            <person name="Hofmann A."/>
            <person name="Sternberg P.W."/>
            <person name="Jex A.R."/>
            <person name="Gasser R.B."/>
        </authorList>
    </citation>
    <scope>NUCLEOTIDE SEQUENCE [LARGE SCALE GENOMIC DNA]</scope>
    <source>
        <strain evidence="6">PN_DK_2014</strain>
    </source>
</reference>
<keyword evidence="7" id="KW-1185">Reference proteome</keyword>
<dbReference type="Proteomes" id="UP000031036">
    <property type="component" value="Unassembled WGS sequence"/>
</dbReference>
<dbReference type="PANTHER" id="PTHR31154">
    <property type="entry name" value="MEMBRANE TRANSPORTER PROTEIN"/>
    <property type="match status" value="1"/>
</dbReference>
<protein>
    <submittedName>
        <fullName evidence="6">Uncharacterized protein</fullName>
    </submittedName>
</protein>
<feature type="transmembrane region" description="Helical" evidence="5">
    <location>
        <begin position="66"/>
        <end position="89"/>
    </location>
</feature>
<dbReference type="OMA" id="YWHMPVV"/>
<evidence type="ECO:0000256" key="1">
    <source>
        <dbReference type="ARBA" id="ARBA00004141"/>
    </source>
</evidence>
<name>A0A0B2VGW3_TOXCA</name>
<gene>
    <name evidence="6" type="ORF">Tcan_16574</name>
</gene>
<evidence type="ECO:0000313" key="6">
    <source>
        <dbReference type="EMBL" id="KHN80689.1"/>
    </source>
</evidence>
<feature type="transmembrane region" description="Helical" evidence="5">
    <location>
        <begin position="170"/>
        <end position="186"/>
    </location>
</feature>
<dbReference type="Pfam" id="PF01925">
    <property type="entry name" value="TauE"/>
    <property type="match status" value="1"/>
</dbReference>
<keyword evidence="3 5" id="KW-1133">Transmembrane helix</keyword>
<evidence type="ECO:0000256" key="2">
    <source>
        <dbReference type="ARBA" id="ARBA00022692"/>
    </source>
</evidence>
<evidence type="ECO:0000256" key="4">
    <source>
        <dbReference type="ARBA" id="ARBA00023136"/>
    </source>
</evidence>